<keyword evidence="5 11" id="KW-0812">Transmembrane</keyword>
<evidence type="ECO:0000256" key="2">
    <source>
        <dbReference type="ARBA" id="ARBA00009186"/>
    </source>
</evidence>
<feature type="transmembrane region" description="Helical" evidence="11">
    <location>
        <begin position="96"/>
        <end position="114"/>
    </location>
</feature>
<evidence type="ECO:0000256" key="7">
    <source>
        <dbReference type="ARBA" id="ARBA00022989"/>
    </source>
</evidence>
<dbReference type="Pfam" id="PF01578">
    <property type="entry name" value="Cytochrom_C_asm"/>
    <property type="match status" value="1"/>
</dbReference>
<dbReference type="HOGENOM" id="CLU_015041_3_0_6"/>
<name>F5ZEA9_ALTNA</name>
<evidence type="ECO:0000256" key="11">
    <source>
        <dbReference type="SAM" id="Phobius"/>
    </source>
</evidence>
<organism evidence="14 15">
    <name type="scientific">Alteromonas naphthalenivorans</name>
    <dbReference type="NCBI Taxonomy" id="715451"/>
    <lineage>
        <taxon>Bacteria</taxon>
        <taxon>Pseudomonadati</taxon>
        <taxon>Pseudomonadota</taxon>
        <taxon>Gammaproteobacteria</taxon>
        <taxon>Alteromonadales</taxon>
        <taxon>Alteromonadaceae</taxon>
        <taxon>Alteromonas/Salinimonas group</taxon>
        <taxon>Alteromonas</taxon>
    </lineage>
</organism>
<feature type="transmembrane region" description="Helical" evidence="11">
    <location>
        <begin position="450"/>
        <end position="470"/>
    </location>
</feature>
<dbReference type="GO" id="GO:0015232">
    <property type="term" value="F:heme transmembrane transporter activity"/>
    <property type="evidence" value="ECO:0007669"/>
    <property type="project" value="InterPro"/>
</dbReference>
<dbReference type="NCBIfam" id="TIGR00353">
    <property type="entry name" value="nrfE"/>
    <property type="match status" value="1"/>
</dbReference>
<dbReference type="Proteomes" id="UP000000683">
    <property type="component" value="Chromosome"/>
</dbReference>
<dbReference type="PRINTS" id="PR01411">
    <property type="entry name" value="CCMFBIOGNSIS"/>
</dbReference>
<keyword evidence="15" id="KW-1185">Reference proteome</keyword>
<evidence type="ECO:0000256" key="1">
    <source>
        <dbReference type="ARBA" id="ARBA00004429"/>
    </source>
</evidence>
<feature type="transmembrane region" description="Helical" evidence="11">
    <location>
        <begin position="426"/>
        <end position="444"/>
    </location>
</feature>
<feature type="transmembrane region" description="Helical" evidence="11">
    <location>
        <begin position="6"/>
        <end position="26"/>
    </location>
</feature>
<dbReference type="NCBIfam" id="NF007691">
    <property type="entry name" value="PRK10369.1"/>
    <property type="match status" value="1"/>
</dbReference>
<dbReference type="GO" id="GO:0017004">
    <property type="term" value="P:cytochrome complex assembly"/>
    <property type="evidence" value="ECO:0007669"/>
    <property type="project" value="UniProtKB-KW"/>
</dbReference>
<evidence type="ECO:0000256" key="10">
    <source>
        <dbReference type="SAM" id="MobiDB-lite"/>
    </source>
</evidence>
<evidence type="ECO:0000259" key="13">
    <source>
        <dbReference type="Pfam" id="PF16327"/>
    </source>
</evidence>
<feature type="transmembrane region" description="Helical" evidence="11">
    <location>
        <begin position="278"/>
        <end position="300"/>
    </location>
</feature>
<proteinExistence type="inferred from homology"/>
<dbReference type="PANTHER" id="PTHR43653">
    <property type="entry name" value="CYTOCHROME C ASSEMBLY PROTEIN-RELATED"/>
    <property type="match status" value="1"/>
</dbReference>
<comment type="similarity">
    <text evidence="2">Belongs to the CcmF/CycK/Ccl1/NrfE/CcsA family.</text>
</comment>
<keyword evidence="7 11" id="KW-1133">Transmembrane helix</keyword>
<dbReference type="KEGG" id="alt:ambt_13910"/>
<feature type="domain" description="Cytochrome c assembly protein" evidence="12">
    <location>
        <begin position="89"/>
        <end position="296"/>
    </location>
</feature>
<comment type="subcellular location">
    <subcellularLocation>
        <location evidence="1">Cell inner membrane</location>
        <topology evidence="1">Multi-pass membrane protein</topology>
    </subcellularLocation>
</comment>
<dbReference type="eggNOG" id="COG1138">
    <property type="taxonomic scope" value="Bacteria"/>
</dbReference>
<dbReference type="AlphaFoldDB" id="F5ZEA9"/>
<keyword evidence="4" id="KW-0997">Cell inner membrane</keyword>
<feature type="transmembrane region" description="Helical" evidence="11">
    <location>
        <begin position="394"/>
        <end position="414"/>
    </location>
</feature>
<feature type="compositionally biased region" description="Polar residues" evidence="10">
    <location>
        <begin position="672"/>
        <end position="681"/>
    </location>
</feature>
<feature type="transmembrane region" description="Helical" evidence="11">
    <location>
        <begin position="312"/>
        <end position="331"/>
    </location>
</feature>
<dbReference type="EMBL" id="CP002339">
    <property type="protein sequence ID" value="AEF04300.1"/>
    <property type="molecule type" value="Genomic_DNA"/>
</dbReference>
<evidence type="ECO:0000313" key="15">
    <source>
        <dbReference type="Proteomes" id="UP000000683"/>
    </source>
</evidence>
<dbReference type="Pfam" id="PF16327">
    <property type="entry name" value="CcmF_C"/>
    <property type="match status" value="1"/>
</dbReference>
<feature type="region of interest" description="Disordered" evidence="10">
    <location>
        <begin position="661"/>
        <end position="681"/>
    </location>
</feature>
<dbReference type="InterPro" id="IPR002541">
    <property type="entry name" value="Cyt_c_assembly"/>
</dbReference>
<evidence type="ECO:0000256" key="8">
    <source>
        <dbReference type="ARBA" id="ARBA00023136"/>
    </source>
</evidence>
<keyword evidence="8 11" id="KW-0472">Membrane</keyword>
<feature type="transmembrane region" description="Helical" evidence="11">
    <location>
        <begin position="121"/>
        <end position="142"/>
    </location>
</feature>
<evidence type="ECO:0000256" key="9">
    <source>
        <dbReference type="ARBA" id="ARBA00037230"/>
    </source>
</evidence>
<feature type="compositionally biased region" description="Basic and acidic residues" evidence="10">
    <location>
        <begin position="662"/>
        <end position="671"/>
    </location>
</feature>
<feature type="transmembrane region" description="Helical" evidence="11">
    <location>
        <begin position="491"/>
        <end position="514"/>
    </location>
</feature>
<dbReference type="GO" id="GO:0020037">
    <property type="term" value="F:heme binding"/>
    <property type="evidence" value="ECO:0007669"/>
    <property type="project" value="InterPro"/>
</dbReference>
<feature type="domain" description="Cytochrome c-type biogenesis protein CcmF C-terminal" evidence="13">
    <location>
        <begin position="316"/>
        <end position="640"/>
    </location>
</feature>
<dbReference type="InterPro" id="IPR003568">
    <property type="entry name" value="Cyt_c_biogenesis_CcmF"/>
</dbReference>
<keyword evidence="6" id="KW-0201">Cytochrome c-type biogenesis</keyword>
<feature type="transmembrane region" description="Helical" evidence="11">
    <location>
        <begin position="250"/>
        <end position="266"/>
    </location>
</feature>
<evidence type="ECO:0000256" key="6">
    <source>
        <dbReference type="ARBA" id="ARBA00022748"/>
    </source>
</evidence>
<dbReference type="PANTHER" id="PTHR43653:SF1">
    <property type="entry name" value="CYTOCHROME C-TYPE BIOGENESIS PROTEIN CCMF"/>
    <property type="match status" value="1"/>
</dbReference>
<keyword evidence="3" id="KW-1003">Cell membrane</keyword>
<dbReference type="GO" id="GO:0005886">
    <property type="term" value="C:plasma membrane"/>
    <property type="evidence" value="ECO:0007669"/>
    <property type="project" value="UniProtKB-SubCell"/>
</dbReference>
<dbReference type="OrthoDB" id="9761451at2"/>
<feature type="transmembrane region" description="Helical" evidence="11">
    <location>
        <begin position="618"/>
        <end position="638"/>
    </location>
</feature>
<comment type="function">
    <text evidence="9">Required for the biogenesis of c-type cytochromes. Possible subunit of a heme lyase.</text>
</comment>
<evidence type="ECO:0000256" key="5">
    <source>
        <dbReference type="ARBA" id="ARBA00022692"/>
    </source>
</evidence>
<evidence type="ECO:0000256" key="4">
    <source>
        <dbReference type="ARBA" id="ARBA00022519"/>
    </source>
</evidence>
<evidence type="ECO:0000313" key="14">
    <source>
        <dbReference type="EMBL" id="AEF04300.1"/>
    </source>
</evidence>
<dbReference type="RefSeq" id="WP_013785230.1">
    <property type="nucleotide sequence ID" value="NC_015554.1"/>
</dbReference>
<evidence type="ECO:0000256" key="3">
    <source>
        <dbReference type="ARBA" id="ARBA00022475"/>
    </source>
</evidence>
<gene>
    <name evidence="14" type="ordered locus">ambt_13910</name>
</gene>
<accession>F5ZEA9</accession>
<evidence type="ECO:0000259" key="12">
    <source>
        <dbReference type="Pfam" id="PF01578"/>
    </source>
</evidence>
<feature type="transmembrane region" description="Helical" evidence="11">
    <location>
        <begin position="178"/>
        <end position="198"/>
    </location>
</feature>
<feature type="transmembrane region" description="Helical" evidence="11">
    <location>
        <begin position="352"/>
        <end position="374"/>
    </location>
</feature>
<sequence>MVPEIGNIALTLALVLSILLAVYPLWGAHRQHDTLMATAKPLAIGLFVFTLIAYLCLTYAFVTDDFSVEYVAQHSNSQLPLVYKITAVWGGHEGSFLLWVLMLSIWTVAVAIFSRGIPLTMVARVLSVLGMVGIGFYLFMLLTSNPFNSMLPFFPVDGRDLNPLLQDFGMIIHPPMLYMGYVGFSVAFAFAISALISGQLDSTWARWARPWVIAAWAFLTVGIALGSWWAYYELGWGGWWFWDPVENASFMPWLVGTALMHSLAVTEKRKAFKSWTVLLAIAAFSLSLLGTFLVRSGVIVSVHSFASDPTRGLFILGILIVLSGFGLLLYAMRASALKSPGRYQAFSREVLLMGNNVFLCAATLVVLLGTLLPLVHKELGLGSISVGAPFFNQMFTLLIVPFVLFLGLGPLTRWKHQTAGALKNQLLVAGGIAISAALLVNFSYDTPQYMGVLGMILVFWILITTVQEVLQRVNANPSNTSTFTKLRKLTPSHWGMVLGHIGFAISIIGITLVSNYELERDVRMEVGETVELGGYAFTFTDIKPFQGPNYTADVGVFDVNRADEFVVHLEPEKRMYTVQRMPMTEAAIHSTVSRDLFIAMGEPLDDGAWAVRIYIKPFVAWLWAGAVVMAIGGIFSISDKRYRMTKVKKVAKAINRMTGKAHPLEADKKNTSDAGSQEVTQ</sequence>
<reference evidence="14 15" key="1">
    <citation type="journal article" date="2011" name="J. Bacteriol.">
        <title>Complete genome sequence of the polycyclic aromatic hydrocarbon-degrading bacterium Alteromonas sp. strain SN2.</title>
        <authorList>
            <person name="Jin H.M."/>
            <person name="Jeong H."/>
            <person name="Moon E.J."/>
            <person name="Math R.K."/>
            <person name="Lee K."/>
            <person name="Kim H.J."/>
            <person name="Jeon C.O."/>
            <person name="Oh T.K."/>
            <person name="Kim J.F."/>
        </authorList>
    </citation>
    <scope>NUCLEOTIDE SEQUENCE [LARGE SCALE GENOMIC DNA]</scope>
    <source>
        <strain evidence="15">JCM 17741 / KACC 18427 / KCTC 11700BP / SN2</strain>
    </source>
</reference>
<dbReference type="InterPro" id="IPR003567">
    <property type="entry name" value="Cyt_c_biogenesis"/>
</dbReference>
<feature type="transmembrane region" description="Helical" evidence="11">
    <location>
        <begin position="210"/>
        <end position="230"/>
    </location>
</feature>
<feature type="transmembrane region" description="Helical" evidence="11">
    <location>
        <begin position="38"/>
        <end position="62"/>
    </location>
</feature>
<protein>
    <submittedName>
        <fullName evidence="14">Cytochrome c biogenesis factor</fullName>
    </submittedName>
</protein>
<dbReference type="InterPro" id="IPR032523">
    <property type="entry name" value="CcmF_C"/>
</dbReference>
<dbReference type="PRINTS" id="PR01410">
    <property type="entry name" value="CCBIOGENESIS"/>
</dbReference>